<keyword evidence="2" id="KW-0812">Transmembrane</keyword>
<evidence type="ECO:0000259" key="3">
    <source>
        <dbReference type="Pfam" id="PF07228"/>
    </source>
</evidence>
<dbReference type="GO" id="GO:0016791">
    <property type="term" value="F:phosphatase activity"/>
    <property type="evidence" value="ECO:0007669"/>
    <property type="project" value="TreeGrafter"/>
</dbReference>
<proteinExistence type="predicted"/>
<dbReference type="EMBL" id="CTRP01000014">
    <property type="protein sequence ID" value="CQR73632.1"/>
    <property type="molecule type" value="Genomic_DNA"/>
</dbReference>
<protein>
    <submittedName>
        <fullName evidence="4">Serine phosphatase RsbU, regulator of sigma subunit</fullName>
    </submittedName>
</protein>
<keyword evidence="2" id="KW-1133">Transmembrane helix</keyword>
<evidence type="ECO:0000256" key="1">
    <source>
        <dbReference type="ARBA" id="ARBA00022801"/>
    </source>
</evidence>
<keyword evidence="2" id="KW-0472">Membrane</keyword>
<gene>
    <name evidence="4" type="ORF">SpAn4DRAFT_0094</name>
</gene>
<dbReference type="InterPro" id="IPR036457">
    <property type="entry name" value="PPM-type-like_dom_sf"/>
</dbReference>
<organism evidence="4 5">
    <name type="scientific">Sporomusa ovata</name>
    <dbReference type="NCBI Taxonomy" id="2378"/>
    <lineage>
        <taxon>Bacteria</taxon>
        <taxon>Bacillati</taxon>
        <taxon>Bacillota</taxon>
        <taxon>Negativicutes</taxon>
        <taxon>Selenomonadales</taxon>
        <taxon>Sporomusaceae</taxon>
        <taxon>Sporomusa</taxon>
    </lineage>
</organism>
<dbReference type="Pfam" id="PF07228">
    <property type="entry name" value="SpoIIE"/>
    <property type="match status" value="1"/>
</dbReference>
<dbReference type="PANTHER" id="PTHR43156">
    <property type="entry name" value="STAGE II SPORULATION PROTEIN E-RELATED"/>
    <property type="match status" value="1"/>
</dbReference>
<feature type="transmembrane region" description="Helical" evidence="2">
    <location>
        <begin position="276"/>
        <end position="296"/>
    </location>
</feature>
<evidence type="ECO:0000313" key="5">
    <source>
        <dbReference type="Proteomes" id="UP000049855"/>
    </source>
</evidence>
<dbReference type="AlphaFoldDB" id="A0A0U1L1T7"/>
<dbReference type="Gene3D" id="3.60.40.10">
    <property type="entry name" value="PPM-type phosphatase domain"/>
    <property type="match status" value="1"/>
</dbReference>
<accession>A0A0U1L1T7</accession>
<feature type="domain" description="PPM-type phosphatase" evidence="3">
    <location>
        <begin position="382"/>
        <end position="579"/>
    </location>
</feature>
<evidence type="ECO:0000256" key="2">
    <source>
        <dbReference type="SAM" id="Phobius"/>
    </source>
</evidence>
<evidence type="ECO:0000313" key="4">
    <source>
        <dbReference type="EMBL" id="CQR73632.1"/>
    </source>
</evidence>
<dbReference type="Proteomes" id="UP000049855">
    <property type="component" value="Unassembled WGS sequence"/>
</dbReference>
<sequence>MAVVFTGGISYVITHNAMVDKLKNRDMLYIVQSMSEKIDGRIERAQETSLLLADDPTVLAWVESGGRDEAAGEIVKTKITDIGKNYDYVKAFVASTVTNQYWEDNKVVKPLSKTSYTDKWFYKALKSGKKIELNIDYDSIHNETFIFFNTLVGDVRQPVAVAGVALSLGDIAKEFGSYKFGEHSNLWLVDKQGKIHLADDLEYNGRLAGDFLPAEVMQQILGDMDNATARPKVLEYQDSQGRIMDLAYQSTATTDWKLVFQIPRSESIAILSSVKINAIIASVITLLLMVVIFYFISYKIANPFKRALRLAEQMEKQVKLRTHELAEKNQSIMDSIDYAKRLQEAILPTETEWAALCHEYFVLWRPRDVVGGDFYWIRKLDAGGCLIVVGDCTGHGVPGALMTMTVNSILNHIIDNCFESAGQMLAELNCRVKKTLHREDENQVSDDGLDIAICYIEGTRLEFAGARIPLYIKRGGQVHVLKGDNRSIGYRRSKTDREVCCHFWNLEAGDCLYLTTDGYIDQNGGNRDFPMGRKAFMECIAGQIQGAPFIKQRESLEGMLDDYKGSQPQRDDITVIGITF</sequence>
<dbReference type="InterPro" id="IPR052016">
    <property type="entry name" value="Bact_Sigma-Reg"/>
</dbReference>
<keyword evidence="1" id="KW-0378">Hydrolase</keyword>
<name>A0A0U1L1T7_9FIRM</name>
<dbReference type="PANTHER" id="PTHR43156:SF9">
    <property type="entry name" value="HAMP DOMAIN-CONTAINING PROTEIN"/>
    <property type="match status" value="1"/>
</dbReference>
<dbReference type="InterPro" id="IPR001932">
    <property type="entry name" value="PPM-type_phosphatase-like_dom"/>
</dbReference>
<reference evidence="5" key="1">
    <citation type="submission" date="2015-03" db="EMBL/GenBank/DDBJ databases">
        <authorList>
            <person name="Nijsse Bart"/>
        </authorList>
    </citation>
    <scope>NUCLEOTIDE SEQUENCE [LARGE SCALE GENOMIC DNA]</scope>
</reference>
<dbReference type="Gene3D" id="3.30.450.20">
    <property type="entry name" value="PAS domain"/>
    <property type="match status" value="1"/>
</dbReference>
<keyword evidence="5" id="KW-1185">Reference proteome</keyword>